<accession>A0ABS9J655</accession>
<dbReference type="EMBL" id="JAETXX010000010">
    <property type="protein sequence ID" value="MCF8715894.1"/>
    <property type="molecule type" value="Genomic_DNA"/>
</dbReference>
<feature type="signal peptide" evidence="1">
    <location>
        <begin position="1"/>
        <end position="22"/>
    </location>
</feature>
<sequence length="255" mass="29673">MFKLLCFVALLCVFLLSSCVFTEEIYFKGEEHGKVNLEFDGKKFMEYAISGSQQLDTTPRVLDTTILVKDYLRIQKDSIEQFLPKNLQKKMESVAGIKIHNYTNLKDSELKVNLYQDFYSIKNLGDVFGNIYTLMVAGYLASYRDNAVLIPTLTNKSLSHVIYSYKENVFTRKTVVLDEEKYVSIRNDLREIYKGRADLRESSYVLKYHFSKKIESVSFYNPTYSDDKKTVTIVVDLYDYATDPYLLNLEIVLEK</sequence>
<proteinExistence type="predicted"/>
<evidence type="ECO:0008006" key="4">
    <source>
        <dbReference type="Google" id="ProtNLM"/>
    </source>
</evidence>
<keyword evidence="1" id="KW-0732">Signal</keyword>
<keyword evidence="3" id="KW-1185">Reference proteome</keyword>
<comment type="caution">
    <text evidence="2">The sequence shown here is derived from an EMBL/GenBank/DDBJ whole genome shotgun (WGS) entry which is preliminary data.</text>
</comment>
<evidence type="ECO:0000313" key="3">
    <source>
        <dbReference type="Proteomes" id="UP000829517"/>
    </source>
</evidence>
<name>A0ABS9J655_9FLAO</name>
<feature type="chain" id="PRO_5046978218" description="Lipoprotein" evidence="1">
    <location>
        <begin position="23"/>
        <end position="255"/>
    </location>
</feature>
<protein>
    <recommendedName>
        <fullName evidence="4">Lipoprotein</fullName>
    </recommendedName>
</protein>
<dbReference type="PROSITE" id="PS51257">
    <property type="entry name" value="PROKAR_LIPOPROTEIN"/>
    <property type="match status" value="1"/>
</dbReference>
<reference evidence="2 3" key="1">
    <citation type="submission" date="2021-01" db="EMBL/GenBank/DDBJ databases">
        <title>Genome sequencing of Joostella atrarenae M1-2 (= KCTC 23194).</title>
        <authorList>
            <person name="Zakaria M.R."/>
            <person name="Lam M.Q."/>
            <person name="Chong C.S."/>
        </authorList>
    </citation>
    <scope>NUCLEOTIDE SEQUENCE [LARGE SCALE GENOMIC DNA]</scope>
    <source>
        <strain evidence="2 3">M1-2</strain>
    </source>
</reference>
<gene>
    <name evidence="2" type="ORF">JM658_13745</name>
</gene>
<dbReference type="RefSeq" id="WP_236959855.1">
    <property type="nucleotide sequence ID" value="NZ_JAETXX010000010.1"/>
</dbReference>
<evidence type="ECO:0000256" key="1">
    <source>
        <dbReference type="SAM" id="SignalP"/>
    </source>
</evidence>
<dbReference type="Proteomes" id="UP000829517">
    <property type="component" value="Unassembled WGS sequence"/>
</dbReference>
<evidence type="ECO:0000313" key="2">
    <source>
        <dbReference type="EMBL" id="MCF8715894.1"/>
    </source>
</evidence>
<organism evidence="2 3">
    <name type="scientific">Joostella atrarenae</name>
    <dbReference type="NCBI Taxonomy" id="679257"/>
    <lineage>
        <taxon>Bacteria</taxon>
        <taxon>Pseudomonadati</taxon>
        <taxon>Bacteroidota</taxon>
        <taxon>Flavobacteriia</taxon>
        <taxon>Flavobacteriales</taxon>
        <taxon>Flavobacteriaceae</taxon>
        <taxon>Joostella</taxon>
    </lineage>
</organism>